<dbReference type="PANTHER" id="PTHR31749">
    <property type="entry name" value="KINETOCHORE-ASSOCIATED PROTEIN NSL1 HOMOLOG"/>
    <property type="match status" value="1"/>
</dbReference>
<feature type="region of interest" description="Disordered" evidence="1">
    <location>
        <begin position="280"/>
        <end position="314"/>
    </location>
</feature>
<dbReference type="GO" id="GO:0000444">
    <property type="term" value="C:MIS12/MIND type complex"/>
    <property type="evidence" value="ECO:0007669"/>
    <property type="project" value="TreeGrafter"/>
</dbReference>
<dbReference type="Pfam" id="PF08641">
    <property type="entry name" value="Mis14"/>
    <property type="match status" value="1"/>
</dbReference>
<dbReference type="STRING" id="2060905.A0A2B7WFX4"/>
<evidence type="ECO:0000313" key="2">
    <source>
        <dbReference type="EMBL" id="PGG95498.1"/>
    </source>
</evidence>
<dbReference type="Proteomes" id="UP000224080">
    <property type="component" value="Unassembled WGS sequence"/>
</dbReference>
<dbReference type="PANTHER" id="PTHR31749:SF3">
    <property type="entry name" value="KINETOCHORE-ASSOCIATED PROTEIN NSL1 HOMOLOG"/>
    <property type="match status" value="1"/>
</dbReference>
<evidence type="ECO:0000313" key="3">
    <source>
        <dbReference type="Proteomes" id="UP000224080"/>
    </source>
</evidence>
<proteinExistence type="predicted"/>
<gene>
    <name evidence="2" type="ORF">GX51_08230</name>
</gene>
<feature type="compositionally biased region" description="Gly residues" evidence="1">
    <location>
        <begin position="195"/>
        <end position="207"/>
    </location>
</feature>
<reference evidence="2 3" key="1">
    <citation type="submission" date="2017-10" db="EMBL/GenBank/DDBJ databases">
        <title>Comparative genomics in systemic dimorphic fungi from Ajellomycetaceae.</title>
        <authorList>
            <person name="Munoz J.F."/>
            <person name="Mcewen J.G."/>
            <person name="Clay O.K."/>
            <person name="Cuomo C.A."/>
        </authorList>
    </citation>
    <scope>NUCLEOTIDE SEQUENCE [LARGE SCALE GENOMIC DNA]</scope>
    <source>
        <strain evidence="2 3">UAMH130</strain>
    </source>
</reference>
<evidence type="ECO:0000256" key="1">
    <source>
        <dbReference type="SAM" id="MobiDB-lite"/>
    </source>
</evidence>
<evidence type="ECO:0008006" key="4">
    <source>
        <dbReference type="Google" id="ProtNLM"/>
    </source>
</evidence>
<organism evidence="2 3">
    <name type="scientific">Blastomyces parvus</name>
    <dbReference type="NCBI Taxonomy" id="2060905"/>
    <lineage>
        <taxon>Eukaryota</taxon>
        <taxon>Fungi</taxon>
        <taxon>Dikarya</taxon>
        <taxon>Ascomycota</taxon>
        <taxon>Pezizomycotina</taxon>
        <taxon>Eurotiomycetes</taxon>
        <taxon>Eurotiomycetidae</taxon>
        <taxon>Onygenales</taxon>
        <taxon>Ajellomycetaceae</taxon>
        <taxon>Blastomyces</taxon>
    </lineage>
</organism>
<comment type="caution">
    <text evidence="2">The sequence shown here is derived from an EMBL/GenBank/DDBJ whole genome shotgun (WGS) entry which is preliminary data.</text>
</comment>
<feature type="region of interest" description="Disordered" evidence="1">
    <location>
        <begin position="186"/>
        <end position="246"/>
    </location>
</feature>
<accession>A0A2B7WFX4</accession>
<dbReference type="InterPro" id="IPR013950">
    <property type="entry name" value="Mis14/Nsl1"/>
</dbReference>
<keyword evidence="3" id="KW-1185">Reference proteome</keyword>
<dbReference type="GO" id="GO:0000070">
    <property type="term" value="P:mitotic sister chromatid segregation"/>
    <property type="evidence" value="ECO:0007669"/>
    <property type="project" value="InterPro"/>
</dbReference>
<protein>
    <recommendedName>
        <fullName evidence="4">Kinetochore protein Mis14</fullName>
    </recommendedName>
</protein>
<feature type="compositionally biased region" description="Low complexity" evidence="1">
    <location>
        <begin position="41"/>
        <end position="63"/>
    </location>
</feature>
<dbReference type="EMBL" id="PDNC01000225">
    <property type="protein sequence ID" value="PGG95498.1"/>
    <property type="molecule type" value="Genomic_DNA"/>
</dbReference>
<sequence>METPHHRKIELQSPADLSYLYTNTVALSRQKLDLHFPPSARPNASTSTNTNTKPSNASSSRPGPDTDPDDADSDPMKAHVRALVDEFIHKTFLTAAPSISINGLSPADAAASNSDGNANDAADPLSFLHVREAVEYEPYDTELAARVAGLYAQLESLTTTVAQLRRDAPGKAAGQYAEALRGVLEEDDEEEMGLEGDGQGSGGGGQGDVDMKDVDGGDGESTQLQRDAQRQGRRNKREDFTLHVPFGNTEGAKRRWMEGGVGDVYAEALRTLLRLQGETAGLGDVHDGGDGDDGGNEDGDGHESSGRRGLATTVGKVERAQRAAEVVEHL</sequence>
<dbReference type="AlphaFoldDB" id="A0A2B7WFX4"/>
<feature type="region of interest" description="Disordered" evidence="1">
    <location>
        <begin position="32"/>
        <end position="75"/>
    </location>
</feature>
<dbReference type="OrthoDB" id="2135762at2759"/>
<name>A0A2B7WFX4_9EURO</name>